<evidence type="ECO:0000313" key="2">
    <source>
        <dbReference type="EMBL" id="GIH36964.1"/>
    </source>
</evidence>
<evidence type="ECO:0000313" key="3">
    <source>
        <dbReference type="Proteomes" id="UP000651728"/>
    </source>
</evidence>
<reference evidence="2 3" key="1">
    <citation type="submission" date="2021-01" db="EMBL/GenBank/DDBJ databases">
        <title>Whole genome shotgun sequence of Microbispora amethystogenes NBRC 101907.</title>
        <authorList>
            <person name="Komaki H."/>
            <person name="Tamura T."/>
        </authorList>
    </citation>
    <scope>NUCLEOTIDE SEQUENCE [LARGE SCALE GENOMIC DNA]</scope>
    <source>
        <strain evidence="2 3">NBRC 101907</strain>
    </source>
</reference>
<proteinExistence type="predicted"/>
<keyword evidence="3" id="KW-1185">Reference proteome</keyword>
<gene>
    <name evidence="2" type="ORF">Mam01_71280</name>
</gene>
<keyword evidence="1" id="KW-0472">Membrane</keyword>
<name>A0ABQ4FQ63_9ACTN</name>
<organism evidence="2 3">
    <name type="scientific">Microbispora amethystogenes</name>
    <dbReference type="NCBI Taxonomy" id="1427754"/>
    <lineage>
        <taxon>Bacteria</taxon>
        <taxon>Bacillati</taxon>
        <taxon>Actinomycetota</taxon>
        <taxon>Actinomycetes</taxon>
        <taxon>Streptosporangiales</taxon>
        <taxon>Streptosporangiaceae</taxon>
        <taxon>Microbispora</taxon>
    </lineage>
</organism>
<feature type="transmembrane region" description="Helical" evidence="1">
    <location>
        <begin position="44"/>
        <end position="65"/>
    </location>
</feature>
<accession>A0ABQ4FQ63</accession>
<protein>
    <submittedName>
        <fullName evidence="2">Uncharacterized protein</fullName>
    </submittedName>
</protein>
<sequence>MTDPAAEGARAAAHRLAVQHGPSLTMDVEAALHARDTSRKPDQYIDLISLGSLIVSVAALAWTVYADLQKKTDTPSTDVVTRRVRTELRRTRTVTAQDDEIVTVAVEETITAIEALSEPPQRRNLQEPSGES</sequence>
<keyword evidence="1" id="KW-0812">Transmembrane</keyword>
<evidence type="ECO:0000256" key="1">
    <source>
        <dbReference type="SAM" id="Phobius"/>
    </source>
</evidence>
<keyword evidence="1" id="KW-1133">Transmembrane helix</keyword>
<dbReference type="EMBL" id="BOOB01000082">
    <property type="protein sequence ID" value="GIH36964.1"/>
    <property type="molecule type" value="Genomic_DNA"/>
</dbReference>
<comment type="caution">
    <text evidence="2">The sequence shown here is derived from an EMBL/GenBank/DDBJ whole genome shotgun (WGS) entry which is preliminary data.</text>
</comment>
<dbReference type="Proteomes" id="UP000651728">
    <property type="component" value="Unassembled WGS sequence"/>
</dbReference>
<dbReference type="RefSeq" id="WP_204289615.1">
    <property type="nucleotide sequence ID" value="NZ_BAABEJ010000007.1"/>
</dbReference>